<dbReference type="InterPro" id="IPR011706">
    <property type="entry name" value="Cu-oxidase_C"/>
</dbReference>
<dbReference type="EnsemblBacteria" id="ABF42365">
    <property type="protein sequence ID" value="ABF42365"/>
    <property type="gene ID" value="Acid345_3364"/>
</dbReference>
<feature type="chain" id="PRO_5004191183" evidence="1">
    <location>
        <begin position="24"/>
        <end position="618"/>
    </location>
</feature>
<dbReference type="InterPro" id="IPR011707">
    <property type="entry name" value="Cu-oxidase-like_N"/>
</dbReference>
<proteinExistence type="predicted"/>
<evidence type="ECO:0000313" key="4">
    <source>
        <dbReference type="EMBL" id="ABF42365.1"/>
    </source>
</evidence>
<dbReference type="PANTHER" id="PTHR11709:SF486">
    <property type="entry name" value="MULTICOPPER OXIDASE"/>
    <property type="match status" value="1"/>
</dbReference>
<evidence type="ECO:0000313" key="5">
    <source>
        <dbReference type="Proteomes" id="UP000002432"/>
    </source>
</evidence>
<dbReference type="STRING" id="204669.Acid345_3364"/>
<keyword evidence="5" id="KW-1185">Reference proteome</keyword>
<dbReference type="GO" id="GO:0005507">
    <property type="term" value="F:copper ion binding"/>
    <property type="evidence" value="ECO:0007669"/>
    <property type="project" value="InterPro"/>
</dbReference>
<dbReference type="Pfam" id="PF07732">
    <property type="entry name" value="Cu-oxidase_3"/>
    <property type="match status" value="1"/>
</dbReference>
<evidence type="ECO:0000256" key="1">
    <source>
        <dbReference type="SAM" id="SignalP"/>
    </source>
</evidence>
<dbReference type="KEGG" id="aba:Acid345_3364"/>
<evidence type="ECO:0000259" key="2">
    <source>
        <dbReference type="Pfam" id="PF07731"/>
    </source>
</evidence>
<dbReference type="EMBL" id="CP000360">
    <property type="protein sequence ID" value="ABF42365.1"/>
    <property type="molecule type" value="Genomic_DNA"/>
</dbReference>
<dbReference type="CDD" id="cd04206">
    <property type="entry name" value="CuRO_1_LCC_like"/>
    <property type="match status" value="1"/>
</dbReference>
<dbReference type="Gene3D" id="2.60.40.420">
    <property type="entry name" value="Cupredoxins - blue copper proteins"/>
    <property type="match status" value="3"/>
</dbReference>
<protein>
    <submittedName>
        <fullName evidence="4">Multicopper oxidase, type 3</fullName>
    </submittedName>
</protein>
<dbReference type="PANTHER" id="PTHR11709">
    <property type="entry name" value="MULTI-COPPER OXIDASE"/>
    <property type="match status" value="1"/>
</dbReference>
<keyword evidence="1" id="KW-0732">Signal</keyword>
<dbReference type="Proteomes" id="UP000002432">
    <property type="component" value="Chromosome"/>
</dbReference>
<evidence type="ECO:0000259" key="3">
    <source>
        <dbReference type="Pfam" id="PF07732"/>
    </source>
</evidence>
<organism evidence="4 5">
    <name type="scientific">Koribacter versatilis (strain Ellin345)</name>
    <dbReference type="NCBI Taxonomy" id="204669"/>
    <lineage>
        <taxon>Bacteria</taxon>
        <taxon>Pseudomonadati</taxon>
        <taxon>Acidobacteriota</taxon>
        <taxon>Terriglobia</taxon>
        <taxon>Terriglobales</taxon>
        <taxon>Candidatus Korobacteraceae</taxon>
        <taxon>Candidatus Korobacter</taxon>
    </lineage>
</organism>
<dbReference type="InterPro" id="IPR045087">
    <property type="entry name" value="Cu-oxidase_fam"/>
</dbReference>
<dbReference type="HOGENOM" id="CLU_441975_0_0_0"/>
<feature type="domain" description="Plastocyanin-like" evidence="3">
    <location>
        <begin position="378"/>
        <end position="485"/>
    </location>
</feature>
<name>Q1IL85_KORVE</name>
<dbReference type="SUPFAM" id="SSF49503">
    <property type="entry name" value="Cupredoxins"/>
    <property type="match status" value="4"/>
</dbReference>
<dbReference type="eggNOG" id="COG2132">
    <property type="taxonomic scope" value="Bacteria"/>
</dbReference>
<accession>Q1IL85</accession>
<dbReference type="AlphaFoldDB" id="Q1IL85"/>
<dbReference type="InterPro" id="IPR008972">
    <property type="entry name" value="Cupredoxin"/>
</dbReference>
<reference evidence="4 5" key="1">
    <citation type="journal article" date="2009" name="Appl. Environ. Microbiol.">
        <title>Three genomes from the phylum Acidobacteria provide insight into the lifestyles of these microorganisms in soils.</title>
        <authorList>
            <person name="Ward N.L."/>
            <person name="Challacombe J.F."/>
            <person name="Janssen P.H."/>
            <person name="Henrissat B."/>
            <person name="Coutinho P.M."/>
            <person name="Wu M."/>
            <person name="Xie G."/>
            <person name="Haft D.H."/>
            <person name="Sait M."/>
            <person name="Badger J."/>
            <person name="Barabote R.D."/>
            <person name="Bradley B."/>
            <person name="Brettin T.S."/>
            <person name="Brinkac L.M."/>
            <person name="Bruce D."/>
            <person name="Creasy T."/>
            <person name="Daugherty S.C."/>
            <person name="Davidsen T.M."/>
            <person name="DeBoy R.T."/>
            <person name="Detter J.C."/>
            <person name="Dodson R.J."/>
            <person name="Durkin A.S."/>
            <person name="Ganapathy A."/>
            <person name="Gwinn-Giglio M."/>
            <person name="Han C.S."/>
            <person name="Khouri H."/>
            <person name="Kiss H."/>
            <person name="Kothari S.P."/>
            <person name="Madupu R."/>
            <person name="Nelson K.E."/>
            <person name="Nelson W.C."/>
            <person name="Paulsen I."/>
            <person name="Penn K."/>
            <person name="Ren Q."/>
            <person name="Rosovitz M.J."/>
            <person name="Selengut J.D."/>
            <person name="Shrivastava S."/>
            <person name="Sullivan S.A."/>
            <person name="Tapia R."/>
            <person name="Thompson L.S."/>
            <person name="Watkins K.L."/>
            <person name="Yang Q."/>
            <person name="Yu C."/>
            <person name="Zafar N."/>
            <person name="Zhou L."/>
            <person name="Kuske C.R."/>
        </authorList>
    </citation>
    <scope>NUCLEOTIDE SEQUENCE [LARGE SCALE GENOMIC DNA]</scope>
    <source>
        <strain evidence="4 5">Ellin345</strain>
    </source>
</reference>
<dbReference type="GO" id="GO:0016491">
    <property type="term" value="F:oxidoreductase activity"/>
    <property type="evidence" value="ECO:0007669"/>
    <property type="project" value="InterPro"/>
</dbReference>
<gene>
    <name evidence="4" type="ordered locus">Acid345_3364</name>
</gene>
<feature type="domain" description="Plastocyanin-like" evidence="2">
    <location>
        <begin position="199"/>
        <end position="301"/>
    </location>
</feature>
<feature type="signal peptide" evidence="1">
    <location>
        <begin position="1"/>
        <end position="23"/>
    </location>
</feature>
<dbReference type="Pfam" id="PF07731">
    <property type="entry name" value="Cu-oxidase_2"/>
    <property type="match status" value="1"/>
</dbReference>
<sequence>MIASRKLRCFAALCFLSSALCFADDSPHLATSQNRAAAGKLENGVLTIHLELRSGLWRPEAEDGPELFVQAFGEEGKPAQVPGPMMRVPAGTTIHATVKNTLKVKAILYGLHARPGDAKDSFELKPEESREVTFAAGDPGTYFYSARTSTDYPDLPPLRDDAQLNGAFIVDDPRDTTPDRVFVINTMFVKGEVFHPTIEILSINGKIYPFTEPLEYTEGEAVRWRVLNPGVSEHPMHLHGAFFNLLSVGSAEKEAKYAPGERQSVVTEDMVRASTMMMEWKPPHEGRWLFHCHFHAHISHDERVPVMIDNIDAAPPKHEHHDMMMSDMAGLVMAINVKPRADKKPAPMVAAARKVDLVVEPTTDQGKSPTFSCSVREGKKIVASQEKAMGPPIVVTRGEAVEITVLNHLKVPTTIHWHGIELESYYDGVMGGGSGSQMTPAIAPGESFVAKFTPNRAGTFIYHTHAATPEQLSGGVYGALIVLDPGQTYDPEHDRLLVIGTRDADFYAKRITINGSESPNDVALLAGVKYRLRVINMAPELMADLQFGTAEHPATWRAIAKDGAALPARLVKSGDAKLHIASGETYDFEFQPQTKGDVPIEVKNTLNDAKTLSRFVVQ</sequence>